<name>A0AAU7V9Y4_9ACTO</name>
<evidence type="ECO:0000313" key="1">
    <source>
        <dbReference type="EMBL" id="XBW08938.1"/>
    </source>
</evidence>
<proteinExistence type="predicted"/>
<dbReference type="RefSeq" id="WP_350259139.1">
    <property type="nucleotide sequence ID" value="NZ_CP138335.1"/>
</dbReference>
<dbReference type="EMBL" id="CP138335">
    <property type="protein sequence ID" value="XBW08938.1"/>
    <property type="molecule type" value="Genomic_DNA"/>
</dbReference>
<dbReference type="AlphaFoldDB" id="A0AAU7V9Y4"/>
<protein>
    <submittedName>
        <fullName evidence="1">Uncharacterized protein</fullName>
    </submittedName>
</protein>
<reference evidence="1" key="1">
    <citation type="submission" date="2023-11" db="EMBL/GenBank/DDBJ databases">
        <title>Scrofimicrobium hongkongense sp. nov., isolated from a patient with peritonitis.</title>
        <authorList>
            <person name="Lao H.Y."/>
            <person name="Wong A.Y.P."/>
            <person name="Ng T.L."/>
            <person name="Wong R.Y.L."/>
            <person name="Yau M.C.Y."/>
            <person name="Lam J.Y.W."/>
            <person name="Siu G.K.H."/>
        </authorList>
    </citation>
    <scope>NUCLEOTIDE SEQUENCE</scope>
    <source>
        <strain evidence="1">R131</strain>
    </source>
</reference>
<sequence>MEPTGQLITSPLDIPAGAMPHGDIQAAAEIDFATLEALAAELESVKLPVRTLSRVGWFYTTRTARRHTFTTLGKQKSPLEPADPS</sequence>
<accession>A0AAU7V9Y4</accession>
<gene>
    <name evidence="1" type="ORF">SAC06_01775</name>
</gene>
<organism evidence="1">
    <name type="scientific">Scrofimicrobium appendicitidis</name>
    <dbReference type="NCBI Taxonomy" id="3079930"/>
    <lineage>
        <taxon>Bacteria</taxon>
        <taxon>Bacillati</taxon>
        <taxon>Actinomycetota</taxon>
        <taxon>Actinomycetes</taxon>
        <taxon>Actinomycetales</taxon>
        <taxon>Actinomycetaceae</taxon>
        <taxon>Scrofimicrobium</taxon>
    </lineage>
</organism>
<dbReference type="KEGG" id="sapp:SAC06_01775"/>